<evidence type="ECO:0000313" key="2">
    <source>
        <dbReference type="Proteomes" id="UP001054945"/>
    </source>
</evidence>
<feature type="non-terminal residue" evidence="1">
    <location>
        <position position="1"/>
    </location>
</feature>
<dbReference type="Proteomes" id="UP001054945">
    <property type="component" value="Unassembled WGS sequence"/>
</dbReference>
<keyword evidence="2" id="KW-1185">Reference proteome</keyword>
<gene>
    <name evidence="1" type="primary">AVEN_200388_1</name>
    <name evidence="1" type="ORF">CEXT_293711</name>
</gene>
<evidence type="ECO:0000313" key="1">
    <source>
        <dbReference type="EMBL" id="GIY76940.1"/>
    </source>
</evidence>
<dbReference type="InterPro" id="IPR016181">
    <property type="entry name" value="Acyl_CoA_acyltransferase"/>
</dbReference>
<proteinExistence type="predicted"/>
<dbReference type="CDD" id="cd04301">
    <property type="entry name" value="NAT_SF"/>
    <property type="match status" value="1"/>
</dbReference>
<protein>
    <submittedName>
        <fullName evidence="1">N-acetyltransferase domain-containing protein</fullName>
    </submittedName>
</protein>
<dbReference type="SUPFAM" id="SSF55729">
    <property type="entry name" value="Acyl-CoA N-acyltransferases (Nat)"/>
    <property type="match status" value="1"/>
</dbReference>
<comment type="caution">
    <text evidence="1">The sequence shown here is derived from an EMBL/GenBank/DDBJ whole genome shotgun (WGS) entry which is preliminary data.</text>
</comment>
<dbReference type="EMBL" id="BPLR01015555">
    <property type="protein sequence ID" value="GIY76940.1"/>
    <property type="molecule type" value="Genomic_DNA"/>
</dbReference>
<dbReference type="AlphaFoldDB" id="A0AAV4W4G0"/>
<accession>A0AAV4W4G0</accession>
<organism evidence="1 2">
    <name type="scientific">Caerostris extrusa</name>
    <name type="common">Bark spider</name>
    <name type="synonym">Caerostris bankana</name>
    <dbReference type="NCBI Taxonomy" id="172846"/>
    <lineage>
        <taxon>Eukaryota</taxon>
        <taxon>Metazoa</taxon>
        <taxon>Ecdysozoa</taxon>
        <taxon>Arthropoda</taxon>
        <taxon>Chelicerata</taxon>
        <taxon>Arachnida</taxon>
        <taxon>Araneae</taxon>
        <taxon>Araneomorphae</taxon>
        <taxon>Entelegynae</taxon>
        <taxon>Araneoidea</taxon>
        <taxon>Araneidae</taxon>
        <taxon>Caerostris</taxon>
    </lineage>
</organism>
<sequence length="100" mass="10837">VRPAKADDLPILVKIRQDMGIHDVPSSLLSWMKLDPDGIKIAETETGDVIGSCSSVFNGDDEDGIYFGGIYCVEPKFQGTGIGQNVSNDFGKMYGLCYCL</sequence>
<dbReference type="Gene3D" id="3.40.630.30">
    <property type="match status" value="1"/>
</dbReference>
<name>A0AAV4W4G0_CAEEX</name>
<reference evidence="1 2" key="1">
    <citation type="submission" date="2021-06" db="EMBL/GenBank/DDBJ databases">
        <title>Caerostris extrusa draft genome.</title>
        <authorList>
            <person name="Kono N."/>
            <person name="Arakawa K."/>
        </authorList>
    </citation>
    <scope>NUCLEOTIDE SEQUENCE [LARGE SCALE GENOMIC DNA]</scope>
</reference>